<evidence type="ECO:0000313" key="2">
    <source>
        <dbReference type="Proteomes" id="UP000001876"/>
    </source>
</evidence>
<name>C1MXC7_MICPC</name>
<evidence type="ECO:0000313" key="1">
    <source>
        <dbReference type="EMBL" id="EEH55439.1"/>
    </source>
</evidence>
<dbReference type="GeneID" id="9686107"/>
<sequence>MHALASSVASSHPALASSRARFTRSNARAAARVVRVVASDAKSSSSDDARTTPAIVASARAASFAAVAALASPPSAHAMEGIMSVFNGQPGLLGAACVAVCWGIPQTLGMGILAKKEEKGREILREWGVEEADVEKGNWGRIQARIKEEAIRRGVERPKI</sequence>
<reference evidence="1 2" key="1">
    <citation type="journal article" date="2009" name="Science">
        <title>Green evolution and dynamic adaptations revealed by genomes of the marine picoeukaryotes Micromonas.</title>
        <authorList>
            <person name="Worden A.Z."/>
            <person name="Lee J.H."/>
            <person name="Mock T."/>
            <person name="Rouze P."/>
            <person name="Simmons M.P."/>
            <person name="Aerts A.L."/>
            <person name="Allen A.E."/>
            <person name="Cuvelier M.L."/>
            <person name="Derelle E."/>
            <person name="Everett M.V."/>
            <person name="Foulon E."/>
            <person name="Grimwood J."/>
            <person name="Gundlach H."/>
            <person name="Henrissat B."/>
            <person name="Napoli C."/>
            <person name="McDonald S.M."/>
            <person name="Parker M.S."/>
            <person name="Rombauts S."/>
            <person name="Salamov A."/>
            <person name="Von Dassow P."/>
            <person name="Badger J.H."/>
            <person name="Coutinho P.M."/>
            <person name="Demir E."/>
            <person name="Dubchak I."/>
            <person name="Gentemann C."/>
            <person name="Eikrem W."/>
            <person name="Gready J.E."/>
            <person name="John U."/>
            <person name="Lanier W."/>
            <person name="Lindquist E.A."/>
            <person name="Lucas S."/>
            <person name="Mayer K.F."/>
            <person name="Moreau H."/>
            <person name="Not F."/>
            <person name="Otillar R."/>
            <person name="Panaud O."/>
            <person name="Pangilinan J."/>
            <person name="Paulsen I."/>
            <person name="Piegu B."/>
            <person name="Poliakov A."/>
            <person name="Robbens S."/>
            <person name="Schmutz J."/>
            <person name="Toulza E."/>
            <person name="Wyss T."/>
            <person name="Zelensky A."/>
            <person name="Zhou K."/>
            <person name="Armbrust E.V."/>
            <person name="Bhattacharya D."/>
            <person name="Goodenough U.W."/>
            <person name="Van de Peer Y."/>
            <person name="Grigoriev I.V."/>
        </authorList>
    </citation>
    <scope>NUCLEOTIDE SEQUENCE [LARGE SCALE GENOMIC DNA]</scope>
    <source>
        <strain evidence="1 2">CCMP1545</strain>
    </source>
</reference>
<proteinExistence type="predicted"/>
<dbReference type="AlphaFoldDB" id="C1MXC7"/>
<dbReference type="KEGG" id="mpp:MICPUCDRAFT_60106"/>
<accession>C1MXC7</accession>
<keyword evidence="2" id="KW-1185">Reference proteome</keyword>
<dbReference type="OrthoDB" id="498649at2759"/>
<dbReference type="RefSeq" id="XP_003060670.1">
    <property type="nucleotide sequence ID" value="XM_003060624.1"/>
</dbReference>
<dbReference type="EMBL" id="GG663742">
    <property type="protein sequence ID" value="EEH55439.1"/>
    <property type="molecule type" value="Genomic_DNA"/>
</dbReference>
<organism evidence="2">
    <name type="scientific">Micromonas pusilla (strain CCMP1545)</name>
    <name type="common">Picoplanktonic green alga</name>
    <dbReference type="NCBI Taxonomy" id="564608"/>
    <lineage>
        <taxon>Eukaryota</taxon>
        <taxon>Viridiplantae</taxon>
        <taxon>Chlorophyta</taxon>
        <taxon>Mamiellophyceae</taxon>
        <taxon>Mamiellales</taxon>
        <taxon>Mamiellaceae</taxon>
        <taxon>Micromonas</taxon>
    </lineage>
</organism>
<dbReference type="Proteomes" id="UP000001876">
    <property type="component" value="Unassembled WGS sequence"/>
</dbReference>
<gene>
    <name evidence="1" type="ORF">MICPUCDRAFT_60106</name>
</gene>
<protein>
    <submittedName>
        <fullName evidence="1">Predicted protein</fullName>
    </submittedName>
</protein>